<dbReference type="OMA" id="KVEPWSN"/>
<dbReference type="CDD" id="cd18008">
    <property type="entry name" value="DEXDc_SHPRH-like"/>
    <property type="match status" value="1"/>
</dbReference>
<dbReference type="Pfam" id="PF13920">
    <property type="entry name" value="zf-C3HC4_3"/>
    <property type="match status" value="1"/>
</dbReference>
<evidence type="ECO:0000313" key="16">
    <source>
        <dbReference type="EMBL" id="KAH9317698.1"/>
    </source>
</evidence>
<evidence type="ECO:0000256" key="11">
    <source>
        <dbReference type="PROSITE-ProRule" id="PRU00175"/>
    </source>
</evidence>
<evidence type="ECO:0000256" key="9">
    <source>
        <dbReference type="ARBA" id="ARBA00022840"/>
    </source>
</evidence>
<dbReference type="PANTHER" id="PTHR45626:SF45">
    <property type="entry name" value="DNA REPAIR PROTEIN RAD5A"/>
    <property type="match status" value="1"/>
</dbReference>
<evidence type="ECO:0000256" key="7">
    <source>
        <dbReference type="ARBA" id="ARBA00022806"/>
    </source>
</evidence>
<dbReference type="SMART" id="SM00487">
    <property type="entry name" value="DEXDc"/>
    <property type="match status" value="1"/>
</dbReference>
<comment type="similarity">
    <text evidence="2">Belongs to the SNF2/RAD54 helicase family. RAD16 subfamily.</text>
</comment>
<gene>
    <name evidence="16" type="ORF">KI387_019467</name>
</gene>
<sequence length="1041" mass="115824">EQWCYDMGSKVNEGILEAMRAVLGAETSDMEIIRALHLAKNDVTAAINIIFDTPGFHNREKFKIKRTTSGNGARVSSTESKPCAIMLPSDGSSDLFEPRVPIPSQNVVNFLNLNRGGTDVPKECSNGVSTVRCNDAILAAEGWWLVGSADVMGYSTCKGRKLGLGEPVMFSFPRKNSNAKVGCKSWGRGRSPAAAACSEIVRFSTRQSGEVGRIPTEWARCLIPLVNAEKVKVEGQCKAAPANLGLMDNILLSVSLYINSSMFQKCTLSSSKLIRSSTDDATFHPLPSLFKLLGKEPVKKADFTPEDIQLTRKRSLDTKATSGIPTSLLPSDKRWKLASDGSKQDTEGEECLSDSDLNKLVGTSDSCDLEEMDPPCTLQCELRPYQKQALYWMSKLEKGVETEEAARTLHPCWDEYHLEDKRTTAVYINAFSGDATTEFPSALQLSRGGILADAMGLGKTVMAISLLLANSGKGGAGGTDATESFNESSSSEKTVLDPSEIVVPESPQCPNKRQVLGIIRKSSTRLHKGGGNLIVCPMTLLGQWKTEIETHAQSGAMSVYVHYGQSRTKDIKTLLQQDVVLTTYGVLSSEYQSENSQDEGVLHSIHWFRVVLDEAHSIKSPKSQSSHAAYALVADCRWCLTGTPIQNNLEDVYSLLHFLRVEPWSNWGWWYKLIQKPFEEGDERGLKLVQAILRMLMLRRTKDSTDKEGRPIIILPPASVQVVYCELTEAEKDFYGALFKRSKVKFEQFVEQGRVLHNYASILELLLRLRQCCDHPFLVMSRGDTQEYSDMNKLAKRFLKGSQQAANGESDSAPSKAYIQEVVEEIRRGEKAECPICLEAVEDAVLTPCAHCMCRECLLASWRSTMSGSCPICRKALTRQDLITAPRESRFHVDVEKNWTESSKISVLLQHLEELRPLGSKSIVFSQWTAFLDLLQIPLSRGNFQYVRLDGTLNQQQRERVIREFSENPNILVMLISLKAGGVGINLTAASNVFLLDPWWNPAVEEQAIMRIHRIGQTKSVSIKRFIMKDTVEERMQQVQA</sequence>
<evidence type="ECO:0000256" key="8">
    <source>
        <dbReference type="ARBA" id="ARBA00022833"/>
    </source>
</evidence>
<feature type="region of interest" description="Disordered" evidence="12">
    <location>
        <begin position="473"/>
        <end position="496"/>
    </location>
</feature>
<dbReference type="GO" id="GO:0003676">
    <property type="term" value="F:nucleic acid binding"/>
    <property type="evidence" value="ECO:0007669"/>
    <property type="project" value="InterPro"/>
</dbReference>
<dbReference type="InterPro" id="IPR014905">
    <property type="entry name" value="HIRAN"/>
</dbReference>
<feature type="region of interest" description="Disordered" evidence="12">
    <location>
        <begin position="335"/>
        <end position="355"/>
    </location>
</feature>
<evidence type="ECO:0000256" key="4">
    <source>
        <dbReference type="ARBA" id="ARBA00022741"/>
    </source>
</evidence>
<feature type="domain" description="Helicase C-terminal" evidence="15">
    <location>
        <begin position="907"/>
        <end position="1041"/>
    </location>
</feature>
<dbReference type="PROSITE" id="PS00518">
    <property type="entry name" value="ZF_RING_1"/>
    <property type="match status" value="1"/>
</dbReference>
<dbReference type="InterPro" id="IPR038718">
    <property type="entry name" value="SNF2-like_sf"/>
</dbReference>
<dbReference type="GO" id="GO:0006281">
    <property type="term" value="P:DNA repair"/>
    <property type="evidence" value="ECO:0007669"/>
    <property type="project" value="TreeGrafter"/>
</dbReference>
<dbReference type="Proteomes" id="UP000824469">
    <property type="component" value="Unassembled WGS sequence"/>
</dbReference>
<evidence type="ECO:0000259" key="15">
    <source>
        <dbReference type="PROSITE" id="PS51194"/>
    </source>
</evidence>
<evidence type="ECO:0000256" key="12">
    <source>
        <dbReference type="SAM" id="MobiDB-lite"/>
    </source>
</evidence>
<dbReference type="EMBL" id="JAHRHJ020000004">
    <property type="protein sequence ID" value="KAH9317698.1"/>
    <property type="molecule type" value="Genomic_DNA"/>
</dbReference>
<keyword evidence="17" id="KW-1185">Reference proteome</keyword>
<dbReference type="Pfam" id="PF00176">
    <property type="entry name" value="SNF2-rel_dom"/>
    <property type="match status" value="1"/>
</dbReference>
<dbReference type="PANTHER" id="PTHR45626">
    <property type="entry name" value="TRANSCRIPTION TERMINATION FACTOR 2-RELATED"/>
    <property type="match status" value="1"/>
</dbReference>
<feature type="domain" description="Helicase ATP-binding" evidence="14">
    <location>
        <begin position="440"/>
        <end position="662"/>
    </location>
</feature>
<dbReference type="GO" id="GO:0008094">
    <property type="term" value="F:ATP-dependent activity, acting on DNA"/>
    <property type="evidence" value="ECO:0007669"/>
    <property type="project" value="TreeGrafter"/>
</dbReference>
<dbReference type="SMART" id="SM00490">
    <property type="entry name" value="HELICc"/>
    <property type="match status" value="1"/>
</dbReference>
<keyword evidence="9" id="KW-0067">ATP-binding</keyword>
<name>A0AA38G9C6_TAXCH</name>
<dbReference type="AlphaFoldDB" id="A0AA38G9C6"/>
<dbReference type="PROSITE" id="PS50089">
    <property type="entry name" value="ZF_RING_2"/>
    <property type="match status" value="1"/>
</dbReference>
<dbReference type="InterPro" id="IPR001650">
    <property type="entry name" value="Helicase_C-like"/>
</dbReference>
<dbReference type="InterPro" id="IPR013083">
    <property type="entry name" value="Znf_RING/FYVE/PHD"/>
</dbReference>
<dbReference type="InterPro" id="IPR056450">
    <property type="entry name" value="UBA_RAD5A"/>
</dbReference>
<dbReference type="GO" id="GO:0008270">
    <property type="term" value="F:zinc ion binding"/>
    <property type="evidence" value="ECO:0007669"/>
    <property type="project" value="UniProtKB-KW"/>
</dbReference>
<proteinExistence type="inferred from homology"/>
<dbReference type="GO" id="GO:0005634">
    <property type="term" value="C:nucleus"/>
    <property type="evidence" value="ECO:0007669"/>
    <property type="project" value="UniProtKB-SubCell"/>
</dbReference>
<feature type="domain" description="RING-type" evidence="13">
    <location>
        <begin position="834"/>
        <end position="874"/>
    </location>
</feature>
<keyword evidence="3" id="KW-0479">Metal-binding</keyword>
<evidence type="ECO:0008006" key="18">
    <source>
        <dbReference type="Google" id="ProtNLM"/>
    </source>
</evidence>
<keyword evidence="4" id="KW-0547">Nucleotide-binding</keyword>
<dbReference type="Pfam" id="PF24559">
    <property type="entry name" value="UBA_RAD5A"/>
    <property type="match status" value="1"/>
</dbReference>
<feature type="non-terminal residue" evidence="16">
    <location>
        <position position="1041"/>
    </location>
</feature>
<reference evidence="16 17" key="1">
    <citation type="journal article" date="2021" name="Nat. Plants">
        <title>The Taxus genome provides insights into paclitaxel biosynthesis.</title>
        <authorList>
            <person name="Xiong X."/>
            <person name="Gou J."/>
            <person name="Liao Q."/>
            <person name="Li Y."/>
            <person name="Zhou Q."/>
            <person name="Bi G."/>
            <person name="Li C."/>
            <person name="Du R."/>
            <person name="Wang X."/>
            <person name="Sun T."/>
            <person name="Guo L."/>
            <person name="Liang H."/>
            <person name="Lu P."/>
            <person name="Wu Y."/>
            <person name="Zhang Z."/>
            <person name="Ro D.K."/>
            <person name="Shang Y."/>
            <person name="Huang S."/>
            <person name="Yan J."/>
        </authorList>
    </citation>
    <scope>NUCLEOTIDE SEQUENCE [LARGE SCALE GENOMIC DNA]</scope>
    <source>
        <strain evidence="16">Ta-2019</strain>
    </source>
</reference>
<feature type="non-terminal residue" evidence="16">
    <location>
        <position position="1"/>
    </location>
</feature>
<dbReference type="Gene3D" id="3.40.50.10810">
    <property type="entry name" value="Tandem AAA-ATPase domain"/>
    <property type="match status" value="2"/>
</dbReference>
<dbReference type="InterPro" id="IPR027417">
    <property type="entry name" value="P-loop_NTPase"/>
</dbReference>
<dbReference type="GO" id="GO:0004386">
    <property type="term" value="F:helicase activity"/>
    <property type="evidence" value="ECO:0007669"/>
    <property type="project" value="UniProtKB-KW"/>
</dbReference>
<evidence type="ECO:0000256" key="10">
    <source>
        <dbReference type="ARBA" id="ARBA00023242"/>
    </source>
</evidence>
<dbReference type="SMART" id="SM00184">
    <property type="entry name" value="RING"/>
    <property type="match status" value="1"/>
</dbReference>
<keyword evidence="8" id="KW-0862">Zinc</keyword>
<feature type="compositionally biased region" description="Polar residues" evidence="12">
    <location>
        <begin position="481"/>
        <end position="493"/>
    </location>
</feature>
<dbReference type="Pfam" id="PF00271">
    <property type="entry name" value="Helicase_C"/>
    <property type="match status" value="1"/>
</dbReference>
<comment type="subcellular location">
    <subcellularLocation>
        <location evidence="1">Nucleus</location>
    </subcellularLocation>
</comment>
<dbReference type="GO" id="GO:0005524">
    <property type="term" value="F:ATP binding"/>
    <property type="evidence" value="ECO:0007669"/>
    <property type="project" value="UniProtKB-KW"/>
</dbReference>
<dbReference type="InterPro" id="IPR049730">
    <property type="entry name" value="SNF2/RAD54-like_C"/>
</dbReference>
<dbReference type="InterPro" id="IPR017907">
    <property type="entry name" value="Znf_RING_CS"/>
</dbReference>
<dbReference type="InterPro" id="IPR014001">
    <property type="entry name" value="Helicase_ATP-bd"/>
</dbReference>
<keyword evidence="6" id="KW-0378">Hydrolase</keyword>
<evidence type="ECO:0000256" key="1">
    <source>
        <dbReference type="ARBA" id="ARBA00004123"/>
    </source>
</evidence>
<evidence type="ECO:0000256" key="5">
    <source>
        <dbReference type="ARBA" id="ARBA00022771"/>
    </source>
</evidence>
<evidence type="ECO:0000256" key="3">
    <source>
        <dbReference type="ARBA" id="ARBA00022723"/>
    </source>
</evidence>
<evidence type="ECO:0000259" key="14">
    <source>
        <dbReference type="PROSITE" id="PS51192"/>
    </source>
</evidence>
<evidence type="ECO:0000313" key="17">
    <source>
        <dbReference type="Proteomes" id="UP000824469"/>
    </source>
</evidence>
<protein>
    <recommendedName>
        <fullName evidence="18">DNA/RNA helicase protein</fullName>
    </recommendedName>
</protein>
<comment type="caution">
    <text evidence="16">The sequence shown here is derived from an EMBL/GenBank/DDBJ whole genome shotgun (WGS) entry which is preliminary data.</text>
</comment>
<evidence type="ECO:0000256" key="2">
    <source>
        <dbReference type="ARBA" id="ARBA00008438"/>
    </source>
</evidence>
<accession>A0AA38G9C6</accession>
<feature type="compositionally biased region" description="Basic and acidic residues" evidence="12">
    <location>
        <begin position="335"/>
        <end position="346"/>
    </location>
</feature>
<dbReference type="InterPro" id="IPR000330">
    <property type="entry name" value="SNF2_N"/>
</dbReference>
<dbReference type="PROSITE" id="PS51192">
    <property type="entry name" value="HELICASE_ATP_BIND_1"/>
    <property type="match status" value="1"/>
</dbReference>
<keyword evidence="7" id="KW-0347">Helicase</keyword>
<keyword evidence="10" id="KW-0539">Nucleus</keyword>
<dbReference type="CDD" id="cd18793">
    <property type="entry name" value="SF2_C_SNF"/>
    <property type="match status" value="1"/>
</dbReference>
<dbReference type="SMART" id="SM00910">
    <property type="entry name" value="HIRAN"/>
    <property type="match status" value="1"/>
</dbReference>
<evidence type="ECO:0000259" key="13">
    <source>
        <dbReference type="PROSITE" id="PS50089"/>
    </source>
</evidence>
<dbReference type="SUPFAM" id="SSF57850">
    <property type="entry name" value="RING/U-box"/>
    <property type="match status" value="1"/>
</dbReference>
<dbReference type="PROSITE" id="PS51194">
    <property type="entry name" value="HELICASE_CTER"/>
    <property type="match status" value="1"/>
</dbReference>
<organism evidence="16 17">
    <name type="scientific">Taxus chinensis</name>
    <name type="common">Chinese yew</name>
    <name type="synonym">Taxus wallichiana var. chinensis</name>
    <dbReference type="NCBI Taxonomy" id="29808"/>
    <lineage>
        <taxon>Eukaryota</taxon>
        <taxon>Viridiplantae</taxon>
        <taxon>Streptophyta</taxon>
        <taxon>Embryophyta</taxon>
        <taxon>Tracheophyta</taxon>
        <taxon>Spermatophyta</taxon>
        <taxon>Pinopsida</taxon>
        <taxon>Pinidae</taxon>
        <taxon>Conifers II</taxon>
        <taxon>Cupressales</taxon>
        <taxon>Taxaceae</taxon>
        <taxon>Taxus</taxon>
    </lineage>
</organism>
<dbReference type="InterPro" id="IPR050628">
    <property type="entry name" value="SNF2_RAD54_helicase_TF"/>
</dbReference>
<dbReference type="InterPro" id="IPR001841">
    <property type="entry name" value="Znf_RING"/>
</dbReference>
<keyword evidence="5 11" id="KW-0863">Zinc-finger</keyword>
<evidence type="ECO:0000256" key="6">
    <source>
        <dbReference type="ARBA" id="ARBA00022801"/>
    </source>
</evidence>
<dbReference type="SUPFAM" id="SSF52540">
    <property type="entry name" value="P-loop containing nucleoside triphosphate hydrolases"/>
    <property type="match status" value="2"/>
</dbReference>
<dbReference type="Pfam" id="PF08797">
    <property type="entry name" value="HIRAN"/>
    <property type="match status" value="1"/>
</dbReference>
<dbReference type="GO" id="GO:0016818">
    <property type="term" value="F:hydrolase activity, acting on acid anhydrides, in phosphorus-containing anhydrides"/>
    <property type="evidence" value="ECO:0007669"/>
    <property type="project" value="InterPro"/>
</dbReference>
<dbReference type="Gene3D" id="3.40.50.300">
    <property type="entry name" value="P-loop containing nucleotide triphosphate hydrolases"/>
    <property type="match status" value="1"/>
</dbReference>
<dbReference type="Gene3D" id="3.30.40.10">
    <property type="entry name" value="Zinc/RING finger domain, C3HC4 (zinc finger)"/>
    <property type="match status" value="1"/>
</dbReference>